<accession>A0AAN6TZA2</accession>
<reference evidence="2" key="1">
    <citation type="journal article" date="2023" name="Mol. Phylogenet. Evol.">
        <title>Genome-scale phylogeny and comparative genomics of the fungal order Sordariales.</title>
        <authorList>
            <person name="Hensen N."/>
            <person name="Bonometti L."/>
            <person name="Westerberg I."/>
            <person name="Brannstrom I.O."/>
            <person name="Guillou S."/>
            <person name="Cros-Aarteil S."/>
            <person name="Calhoun S."/>
            <person name="Haridas S."/>
            <person name="Kuo A."/>
            <person name="Mondo S."/>
            <person name="Pangilinan J."/>
            <person name="Riley R."/>
            <person name="LaButti K."/>
            <person name="Andreopoulos B."/>
            <person name="Lipzen A."/>
            <person name="Chen C."/>
            <person name="Yan M."/>
            <person name="Daum C."/>
            <person name="Ng V."/>
            <person name="Clum A."/>
            <person name="Steindorff A."/>
            <person name="Ohm R.A."/>
            <person name="Martin F."/>
            <person name="Silar P."/>
            <person name="Natvig D.O."/>
            <person name="Lalanne C."/>
            <person name="Gautier V."/>
            <person name="Ament-Velasquez S.L."/>
            <person name="Kruys A."/>
            <person name="Hutchinson M.I."/>
            <person name="Powell A.J."/>
            <person name="Barry K."/>
            <person name="Miller A.N."/>
            <person name="Grigoriev I.V."/>
            <person name="Debuchy R."/>
            <person name="Gladieux P."/>
            <person name="Hiltunen Thoren M."/>
            <person name="Johannesson H."/>
        </authorList>
    </citation>
    <scope>NUCLEOTIDE SEQUENCE</scope>
    <source>
        <strain evidence="2">CBS 731.68</strain>
    </source>
</reference>
<name>A0AAN6TZA2_9PEZI</name>
<proteinExistence type="predicted"/>
<sequence length="127" mass="13752">MTLQGQAPNGPPIGDTKPKTVDRGAAESSKCALPPPPPPPPPRPFDASMGIFMQLSGTQRLAGRRPFLKGQPSRCIWAPARVSERMFASGGFESAPTLRDTSKIPRYPARRTASHNATEYTLVRQLV</sequence>
<keyword evidence="3" id="KW-1185">Reference proteome</keyword>
<dbReference type="EMBL" id="MU853229">
    <property type="protein sequence ID" value="KAK4123394.1"/>
    <property type="molecule type" value="Genomic_DNA"/>
</dbReference>
<evidence type="ECO:0000313" key="2">
    <source>
        <dbReference type="EMBL" id="KAK4123394.1"/>
    </source>
</evidence>
<dbReference type="RefSeq" id="XP_062647165.1">
    <property type="nucleotide sequence ID" value="XM_062787485.1"/>
</dbReference>
<dbReference type="AlphaFoldDB" id="A0AAN6TZA2"/>
<feature type="compositionally biased region" description="Pro residues" evidence="1">
    <location>
        <begin position="33"/>
        <end position="44"/>
    </location>
</feature>
<reference evidence="2" key="2">
    <citation type="submission" date="2023-05" db="EMBL/GenBank/DDBJ databases">
        <authorList>
            <consortium name="Lawrence Berkeley National Laboratory"/>
            <person name="Steindorff A."/>
            <person name="Hensen N."/>
            <person name="Bonometti L."/>
            <person name="Westerberg I."/>
            <person name="Brannstrom I.O."/>
            <person name="Guillou S."/>
            <person name="Cros-Aarteil S."/>
            <person name="Calhoun S."/>
            <person name="Haridas S."/>
            <person name="Kuo A."/>
            <person name="Mondo S."/>
            <person name="Pangilinan J."/>
            <person name="Riley R."/>
            <person name="Labutti K."/>
            <person name="Andreopoulos B."/>
            <person name="Lipzen A."/>
            <person name="Chen C."/>
            <person name="Yanf M."/>
            <person name="Daum C."/>
            <person name="Ng V."/>
            <person name="Clum A."/>
            <person name="Ohm R."/>
            <person name="Martin F."/>
            <person name="Silar P."/>
            <person name="Natvig D."/>
            <person name="Lalanne C."/>
            <person name="Gautier V."/>
            <person name="Ament-Velasquez S.L."/>
            <person name="Kruys A."/>
            <person name="Hutchinson M.I."/>
            <person name="Powell A.J."/>
            <person name="Barry K."/>
            <person name="Miller A.N."/>
            <person name="Grigoriev I.V."/>
            <person name="Debuchy R."/>
            <person name="Gladieux P."/>
            <person name="Thoren M.H."/>
            <person name="Johannesson H."/>
        </authorList>
    </citation>
    <scope>NUCLEOTIDE SEQUENCE</scope>
    <source>
        <strain evidence="2">CBS 731.68</strain>
    </source>
</reference>
<dbReference type="GeneID" id="87824255"/>
<dbReference type="Proteomes" id="UP001302602">
    <property type="component" value="Unassembled WGS sequence"/>
</dbReference>
<comment type="caution">
    <text evidence="2">The sequence shown here is derived from an EMBL/GenBank/DDBJ whole genome shotgun (WGS) entry which is preliminary data.</text>
</comment>
<feature type="compositionally biased region" description="Basic and acidic residues" evidence="1">
    <location>
        <begin position="16"/>
        <end position="25"/>
    </location>
</feature>
<gene>
    <name evidence="2" type="ORF">N657DRAFT_462247</name>
</gene>
<evidence type="ECO:0000256" key="1">
    <source>
        <dbReference type="SAM" id="MobiDB-lite"/>
    </source>
</evidence>
<protein>
    <submittedName>
        <fullName evidence="2">Uncharacterized protein</fullName>
    </submittedName>
</protein>
<evidence type="ECO:0000313" key="3">
    <source>
        <dbReference type="Proteomes" id="UP001302602"/>
    </source>
</evidence>
<organism evidence="2 3">
    <name type="scientific">Parathielavia appendiculata</name>
    <dbReference type="NCBI Taxonomy" id="2587402"/>
    <lineage>
        <taxon>Eukaryota</taxon>
        <taxon>Fungi</taxon>
        <taxon>Dikarya</taxon>
        <taxon>Ascomycota</taxon>
        <taxon>Pezizomycotina</taxon>
        <taxon>Sordariomycetes</taxon>
        <taxon>Sordariomycetidae</taxon>
        <taxon>Sordariales</taxon>
        <taxon>Chaetomiaceae</taxon>
        <taxon>Parathielavia</taxon>
    </lineage>
</organism>
<feature type="region of interest" description="Disordered" evidence="1">
    <location>
        <begin position="1"/>
        <end position="48"/>
    </location>
</feature>